<gene>
    <name evidence="2" type="ORF">PDMSB3_3070</name>
</gene>
<evidence type="ECO:0000256" key="1">
    <source>
        <dbReference type="SAM" id="MobiDB-lite"/>
    </source>
</evidence>
<accession>A0A5Q4ZN95</accession>
<sequence>MLGGGATDGLAKGESGGHPITGMQRFKRGFPDAHGREAPGANIRAPGTPWWAGGFPFTGLSARIESH</sequence>
<dbReference type="KEGG" id="pdio:PDMSB3_3070"/>
<evidence type="ECO:0000313" key="2">
    <source>
        <dbReference type="EMBL" id="VVD29526.1"/>
    </source>
</evidence>
<proteinExistence type="predicted"/>
<evidence type="ECO:0000313" key="3">
    <source>
        <dbReference type="Proteomes" id="UP000325811"/>
    </source>
</evidence>
<organism evidence="2 3">
    <name type="scientific">Paraburkholderia dioscoreae</name>
    <dbReference type="NCBI Taxonomy" id="2604047"/>
    <lineage>
        <taxon>Bacteria</taxon>
        <taxon>Pseudomonadati</taxon>
        <taxon>Pseudomonadota</taxon>
        <taxon>Betaproteobacteria</taxon>
        <taxon>Burkholderiales</taxon>
        <taxon>Burkholderiaceae</taxon>
        <taxon>Paraburkholderia</taxon>
    </lineage>
</organism>
<dbReference type="AlphaFoldDB" id="A0A5Q4ZN95"/>
<protein>
    <submittedName>
        <fullName evidence="2">Uncharacterized protein</fullName>
    </submittedName>
</protein>
<dbReference type="Proteomes" id="UP000325811">
    <property type="component" value="Chromosome I"/>
</dbReference>
<dbReference type="EMBL" id="LR699553">
    <property type="protein sequence ID" value="VVD29526.1"/>
    <property type="molecule type" value="Genomic_DNA"/>
</dbReference>
<feature type="region of interest" description="Disordered" evidence="1">
    <location>
        <begin position="1"/>
        <end position="48"/>
    </location>
</feature>
<name>A0A5Q4ZN95_9BURK</name>
<keyword evidence="3" id="KW-1185">Reference proteome</keyword>
<reference evidence="2 3" key="1">
    <citation type="submission" date="2019-08" db="EMBL/GenBank/DDBJ databases">
        <authorList>
            <person name="Herpell B J."/>
        </authorList>
    </citation>
    <scope>NUCLEOTIDE SEQUENCE [LARGE SCALE GENOMIC DNA]</scope>
    <source>
        <strain evidence="3">Msb3</strain>
    </source>
</reference>